<dbReference type="AlphaFoldDB" id="A0AAV2KJ12"/>
<feature type="region of interest" description="Disordered" evidence="11">
    <location>
        <begin position="1"/>
        <end position="22"/>
    </location>
</feature>
<comment type="similarity">
    <text evidence="2 10">Belongs to the actin family.</text>
</comment>
<comment type="subcellular location">
    <subcellularLocation>
        <location evidence="1">Cytoplasm</location>
        <location evidence="1">Cytoskeleton</location>
    </subcellularLocation>
</comment>
<organism evidence="13 14">
    <name type="scientific">Knipowitschia caucasica</name>
    <name type="common">Caucasian dwarf goby</name>
    <name type="synonym">Pomatoschistus caucasicus</name>
    <dbReference type="NCBI Taxonomy" id="637954"/>
    <lineage>
        <taxon>Eukaryota</taxon>
        <taxon>Metazoa</taxon>
        <taxon>Chordata</taxon>
        <taxon>Craniata</taxon>
        <taxon>Vertebrata</taxon>
        <taxon>Euteleostomi</taxon>
        <taxon>Actinopterygii</taxon>
        <taxon>Neopterygii</taxon>
        <taxon>Teleostei</taxon>
        <taxon>Neoteleostei</taxon>
        <taxon>Acanthomorphata</taxon>
        <taxon>Gobiaria</taxon>
        <taxon>Gobiiformes</taxon>
        <taxon>Gobioidei</taxon>
        <taxon>Gobiidae</taxon>
        <taxon>Gobiinae</taxon>
        <taxon>Knipowitschia</taxon>
    </lineage>
</organism>
<dbReference type="InterPro" id="IPR004001">
    <property type="entry name" value="Actin_CS"/>
</dbReference>
<comment type="subunit">
    <text evidence="9">Polymerization of globular actin (G-actin) leads to a structural filament (F-actin) in the form of a two-stranded helix. Each actin can bind to 4 others.</text>
</comment>
<evidence type="ECO:0000256" key="6">
    <source>
        <dbReference type="ARBA" id="ARBA00022840"/>
    </source>
</evidence>
<dbReference type="CDD" id="cd10224">
    <property type="entry name" value="ASKHA_NBD_actin"/>
    <property type="match status" value="1"/>
</dbReference>
<evidence type="ECO:0000313" key="14">
    <source>
        <dbReference type="Proteomes" id="UP001497482"/>
    </source>
</evidence>
<keyword evidence="12" id="KW-1133">Transmembrane helix</keyword>
<evidence type="ECO:0000256" key="12">
    <source>
        <dbReference type="SAM" id="Phobius"/>
    </source>
</evidence>
<sequence>MMSQKNARHSCSPLWPPQTSSPAHKELELMSLGQTTLPILPSAPGSELIHPHTQSSAMDDEIAALVVDNGSGMCKAGFAGDDAPRAVFPSIVGRPRHQGVMVGMGQKDSYVGDEAQSKRGILTLKYPIEHGIVTNWDDMEKIWHHTFYNELRVAPEEHPVLLTEAPLNPKANREKMTQGVWLWFILALLPSSGTLSIMMIYQLQIMFETFNTPAMYVAIQAVLSLYASGRTTGIVMDSGDGVTHTVPIYEGYALPHAILRLDLAGRDLTDYLMKILTERGYSFTTTAEREIVRDIKEKLCYVGLDFEQEMNTAASSSSLEKSYELPDGQVITIGNERFRCPEALFQPSFLGMESCGIHETTYNSIMKCDVDIRKDLYANTVLSGGTTMYPGIADRMQKEITALAPSTMKIKIIAPPERKYSVWIGGSILASLSTFQQMWISKQEYDESGPSIVHRKCF</sequence>
<evidence type="ECO:0000256" key="7">
    <source>
        <dbReference type="ARBA" id="ARBA00023097"/>
    </source>
</evidence>
<proteinExistence type="inferred from homology"/>
<evidence type="ECO:0000256" key="10">
    <source>
        <dbReference type="RuleBase" id="RU000487"/>
    </source>
</evidence>
<dbReference type="InterPro" id="IPR004000">
    <property type="entry name" value="Actin"/>
</dbReference>
<keyword evidence="4" id="KW-0963">Cytoplasm</keyword>
<dbReference type="PANTHER" id="PTHR11937">
    <property type="entry name" value="ACTIN"/>
    <property type="match status" value="1"/>
</dbReference>
<dbReference type="EMBL" id="OZ035840">
    <property type="protein sequence ID" value="CAL1588798.1"/>
    <property type="molecule type" value="Genomic_DNA"/>
</dbReference>
<dbReference type="PRINTS" id="PR00190">
    <property type="entry name" value="ACTIN"/>
</dbReference>
<dbReference type="SUPFAM" id="SSF53067">
    <property type="entry name" value="Actin-like ATPase domain"/>
    <property type="match status" value="2"/>
</dbReference>
<dbReference type="Gene3D" id="3.90.640.10">
    <property type="entry name" value="Actin, Chain A, domain 4"/>
    <property type="match status" value="1"/>
</dbReference>
<dbReference type="Gene3D" id="2.30.36.70">
    <property type="entry name" value="Actin, Chain A, domain 2"/>
    <property type="match status" value="1"/>
</dbReference>
<dbReference type="FunFam" id="3.30.420.40:FF:000291">
    <property type="entry name" value="Actin, alpha skeletal muscle"/>
    <property type="match status" value="1"/>
</dbReference>
<keyword evidence="12" id="KW-0812">Transmembrane</keyword>
<keyword evidence="5" id="KW-0547">Nucleotide-binding</keyword>
<dbReference type="SMART" id="SM00268">
    <property type="entry name" value="ACTIN"/>
    <property type="match status" value="1"/>
</dbReference>
<evidence type="ECO:0000256" key="3">
    <source>
        <dbReference type="ARBA" id="ARBA00022481"/>
    </source>
</evidence>
<keyword evidence="12" id="KW-0472">Membrane</keyword>
<dbReference type="PROSITE" id="PS01132">
    <property type="entry name" value="ACTINS_ACT_LIKE"/>
    <property type="match status" value="1"/>
</dbReference>
<keyword evidence="14" id="KW-1185">Reference proteome</keyword>
<name>A0AAV2KJ12_KNICA</name>
<keyword evidence="3" id="KW-0488">Methylation</keyword>
<feature type="transmembrane region" description="Helical" evidence="12">
    <location>
        <begin position="180"/>
        <end position="201"/>
    </location>
</feature>
<keyword evidence="7" id="KW-0558">Oxidation</keyword>
<dbReference type="Proteomes" id="UP001497482">
    <property type="component" value="Chromosome 18"/>
</dbReference>
<dbReference type="Gene3D" id="3.30.420.40">
    <property type="match status" value="3"/>
</dbReference>
<dbReference type="PROSITE" id="PS00432">
    <property type="entry name" value="ACTINS_2"/>
    <property type="match status" value="1"/>
</dbReference>
<dbReference type="FunFam" id="3.30.420.40:FF:000205">
    <property type="entry name" value="Actin, alpha skeletal muscle"/>
    <property type="match status" value="1"/>
</dbReference>
<dbReference type="GO" id="GO:0005856">
    <property type="term" value="C:cytoskeleton"/>
    <property type="evidence" value="ECO:0007669"/>
    <property type="project" value="UniProtKB-SubCell"/>
</dbReference>
<dbReference type="FunFam" id="3.90.640.10:FF:000047">
    <property type="entry name" value="Actin, alpha skeletal muscle"/>
    <property type="match status" value="1"/>
</dbReference>
<evidence type="ECO:0000256" key="5">
    <source>
        <dbReference type="ARBA" id="ARBA00022741"/>
    </source>
</evidence>
<dbReference type="PROSITE" id="PS00406">
    <property type="entry name" value="ACTINS_1"/>
    <property type="match status" value="1"/>
</dbReference>
<evidence type="ECO:0000256" key="8">
    <source>
        <dbReference type="ARBA" id="ARBA00023212"/>
    </source>
</evidence>
<dbReference type="GO" id="GO:0005524">
    <property type="term" value="F:ATP binding"/>
    <property type="evidence" value="ECO:0007669"/>
    <property type="project" value="UniProtKB-KW"/>
</dbReference>
<accession>A0AAV2KJ12</accession>
<keyword evidence="6" id="KW-0067">ATP-binding</keyword>
<reference evidence="13 14" key="1">
    <citation type="submission" date="2024-04" db="EMBL/GenBank/DDBJ databases">
        <authorList>
            <person name="Waldvogel A.-M."/>
            <person name="Schoenle A."/>
        </authorList>
    </citation>
    <scope>NUCLEOTIDE SEQUENCE [LARGE SCALE GENOMIC DNA]</scope>
</reference>
<evidence type="ECO:0000256" key="11">
    <source>
        <dbReference type="SAM" id="MobiDB-lite"/>
    </source>
</evidence>
<evidence type="ECO:0000256" key="9">
    <source>
        <dbReference type="ARBA" id="ARBA00038582"/>
    </source>
</evidence>
<evidence type="ECO:0000256" key="4">
    <source>
        <dbReference type="ARBA" id="ARBA00022490"/>
    </source>
</evidence>
<evidence type="ECO:0000256" key="1">
    <source>
        <dbReference type="ARBA" id="ARBA00004245"/>
    </source>
</evidence>
<dbReference type="InterPro" id="IPR043129">
    <property type="entry name" value="ATPase_NBD"/>
</dbReference>
<dbReference type="FunFam" id="3.30.420.40:FF:000131">
    <property type="entry name" value="Actin, alpha skeletal muscle"/>
    <property type="match status" value="1"/>
</dbReference>
<protein>
    <recommendedName>
        <fullName evidence="15">Actin</fullName>
    </recommendedName>
</protein>
<dbReference type="InterPro" id="IPR020902">
    <property type="entry name" value="Actin/actin-like_CS"/>
</dbReference>
<keyword evidence="8" id="KW-0206">Cytoskeleton</keyword>
<dbReference type="Pfam" id="PF00022">
    <property type="entry name" value="Actin"/>
    <property type="match status" value="2"/>
</dbReference>
<dbReference type="FunFam" id="2.30.36.70:FF:000001">
    <property type="entry name" value="Actin, alpha skeletal muscle"/>
    <property type="match status" value="1"/>
</dbReference>
<evidence type="ECO:0000313" key="13">
    <source>
        <dbReference type="EMBL" id="CAL1588798.1"/>
    </source>
</evidence>
<gene>
    <name evidence="13" type="ORF">KC01_LOCUS18526</name>
</gene>
<evidence type="ECO:0000256" key="2">
    <source>
        <dbReference type="ARBA" id="ARBA00006752"/>
    </source>
</evidence>
<evidence type="ECO:0008006" key="15">
    <source>
        <dbReference type="Google" id="ProtNLM"/>
    </source>
</evidence>
<dbReference type="FunFam" id="3.30.420.40:FF:000058">
    <property type="entry name" value="Putative actin-related protein 5"/>
    <property type="match status" value="1"/>
</dbReference>